<keyword evidence="1" id="KW-1133">Transmembrane helix</keyword>
<organism evidence="2 3">
    <name type="scientific">Campylobacter jejuni</name>
    <dbReference type="NCBI Taxonomy" id="197"/>
    <lineage>
        <taxon>Bacteria</taxon>
        <taxon>Pseudomonadati</taxon>
        <taxon>Campylobacterota</taxon>
        <taxon>Epsilonproteobacteria</taxon>
        <taxon>Campylobacterales</taxon>
        <taxon>Campylobacteraceae</taxon>
        <taxon>Campylobacter</taxon>
    </lineage>
</organism>
<reference evidence="2 3" key="1">
    <citation type="submission" date="2016-09" db="EMBL/GenBank/DDBJ databases">
        <title>Campylobacter from American crows.</title>
        <authorList>
            <person name="Weis A.M."/>
            <person name="Weimer B.C."/>
            <person name="Townsend A.K."/>
            <person name="Taff C."/>
        </authorList>
    </citation>
    <scope>NUCLEOTIDE SEQUENCE [LARGE SCALE GENOMIC DNA]</scope>
    <source>
        <strain evidence="2 3">BCW_3791</strain>
    </source>
</reference>
<keyword evidence="1" id="KW-0472">Membrane</keyword>
<evidence type="ECO:0008006" key="4">
    <source>
        <dbReference type="Google" id="ProtNLM"/>
    </source>
</evidence>
<protein>
    <recommendedName>
        <fullName evidence="4">Lipoprotein</fullName>
    </recommendedName>
</protein>
<comment type="caution">
    <text evidence="2">The sequence shown here is derived from an EMBL/GenBank/DDBJ whole genome shotgun (WGS) entry which is preliminary data.</text>
</comment>
<evidence type="ECO:0000256" key="1">
    <source>
        <dbReference type="SAM" id="Phobius"/>
    </source>
</evidence>
<gene>
    <name evidence="2" type="ORF">AJY60_09230</name>
</gene>
<evidence type="ECO:0000313" key="2">
    <source>
        <dbReference type="EMBL" id="OEV45297.1"/>
    </source>
</evidence>
<dbReference type="Proteomes" id="UP000865560">
    <property type="component" value="Unassembled WGS sequence"/>
</dbReference>
<dbReference type="AlphaFoldDB" id="A0AB36G122"/>
<accession>A0AB36G122</accession>
<name>A0AB36G122_CAMJU</name>
<keyword evidence="1" id="KW-0812">Transmembrane</keyword>
<sequence>MIFVTIQGCDNNGKHESAENGKIIKDDYQQEKINKLLIFLNTHNINANEEIFIKVGNYFFCTLIHPKKDIYNRQRLAMVWWDEHANNTEIKHTLESMGLSYESFFEKFKEFQKNKNKKKLVNASILILVLIVILIFLIK</sequence>
<evidence type="ECO:0000313" key="3">
    <source>
        <dbReference type="Proteomes" id="UP000865560"/>
    </source>
</evidence>
<feature type="transmembrane region" description="Helical" evidence="1">
    <location>
        <begin position="120"/>
        <end position="138"/>
    </location>
</feature>
<dbReference type="EMBL" id="MJVJ01000122">
    <property type="protein sequence ID" value="OEV45297.1"/>
    <property type="molecule type" value="Genomic_DNA"/>
</dbReference>
<dbReference type="RefSeq" id="WP_070261636.1">
    <property type="nucleotide sequence ID" value="NZ_JASUQX010000001.1"/>
</dbReference>
<proteinExistence type="predicted"/>